<dbReference type="GO" id="GO:0015074">
    <property type="term" value="P:DNA integration"/>
    <property type="evidence" value="ECO:0007669"/>
    <property type="project" value="InterPro"/>
</dbReference>
<dbReference type="PANTHER" id="PTHR37984:SF15">
    <property type="entry name" value="INTEGRASE CATALYTIC DOMAIN-CONTAINING PROTEIN"/>
    <property type="match status" value="1"/>
</dbReference>
<sequence>MPFRLTILEEFHASLVGGHMGITKTLAHLQANFYWEGMNKDVQLFISQCSICQQLKYETRKTPGLLQPLPVPTTIWEDLSLDFITGLPKSHNYTAILVVVDRFSKGIHLAPLHPNYTTHIVASIFFDTTCKLHGVPCGLVSERDPLFISKFWKELFTLCGTKLRMSTAYHPQTDGETEVINRVLEQYMRSFVHHKPSLWSKFLPLAKWSYNTSKHSSTGFSPLHITYGKEPPSIPQYLKGSL</sequence>
<dbReference type="EMBL" id="ASHM01060439">
    <property type="protein sequence ID" value="PNX89643.1"/>
    <property type="molecule type" value="Genomic_DNA"/>
</dbReference>
<name>A0A2K3MFT2_TRIPR</name>
<protein>
    <recommendedName>
        <fullName evidence="1">Integrase catalytic domain-containing protein</fullName>
    </recommendedName>
</protein>
<dbReference type="InterPro" id="IPR012337">
    <property type="entry name" value="RNaseH-like_sf"/>
</dbReference>
<dbReference type="SUPFAM" id="SSF53098">
    <property type="entry name" value="Ribonuclease H-like"/>
    <property type="match status" value="1"/>
</dbReference>
<dbReference type="InterPro" id="IPR041588">
    <property type="entry name" value="Integrase_H2C2"/>
</dbReference>
<proteinExistence type="predicted"/>
<dbReference type="Pfam" id="PF17921">
    <property type="entry name" value="Integrase_H2C2"/>
    <property type="match status" value="1"/>
</dbReference>
<accession>A0A2K3MFT2</accession>
<dbReference type="InterPro" id="IPR036397">
    <property type="entry name" value="RNaseH_sf"/>
</dbReference>
<dbReference type="PROSITE" id="PS50994">
    <property type="entry name" value="INTEGRASE"/>
    <property type="match status" value="1"/>
</dbReference>
<dbReference type="GO" id="GO:0003676">
    <property type="term" value="F:nucleic acid binding"/>
    <property type="evidence" value="ECO:0007669"/>
    <property type="project" value="InterPro"/>
</dbReference>
<dbReference type="AlphaFoldDB" id="A0A2K3MFT2"/>
<evidence type="ECO:0000313" key="3">
    <source>
        <dbReference type="Proteomes" id="UP000236291"/>
    </source>
</evidence>
<dbReference type="PANTHER" id="PTHR37984">
    <property type="entry name" value="PROTEIN CBG26694"/>
    <property type="match status" value="1"/>
</dbReference>
<comment type="caution">
    <text evidence="2">The sequence shown here is derived from an EMBL/GenBank/DDBJ whole genome shotgun (WGS) entry which is preliminary data.</text>
</comment>
<reference evidence="2 3" key="2">
    <citation type="journal article" date="2017" name="Front. Plant Sci.">
        <title>Gene Classification and Mining of Molecular Markers Useful in Red Clover (Trifolium pratense) Breeding.</title>
        <authorList>
            <person name="Istvanek J."/>
            <person name="Dluhosova J."/>
            <person name="Dluhos P."/>
            <person name="Patkova L."/>
            <person name="Nedelnik J."/>
            <person name="Repkova J."/>
        </authorList>
    </citation>
    <scope>NUCLEOTIDE SEQUENCE [LARGE SCALE GENOMIC DNA]</scope>
    <source>
        <strain evidence="3">cv. Tatra</strain>
        <tissue evidence="2">Young leaves</tissue>
    </source>
</reference>
<feature type="domain" description="Integrase catalytic" evidence="1">
    <location>
        <begin position="66"/>
        <end position="230"/>
    </location>
</feature>
<evidence type="ECO:0000313" key="2">
    <source>
        <dbReference type="EMBL" id="PNX89643.1"/>
    </source>
</evidence>
<evidence type="ECO:0000259" key="1">
    <source>
        <dbReference type="PROSITE" id="PS50994"/>
    </source>
</evidence>
<dbReference type="Gene3D" id="1.10.340.70">
    <property type="match status" value="1"/>
</dbReference>
<dbReference type="Gene3D" id="3.30.420.10">
    <property type="entry name" value="Ribonuclease H-like superfamily/Ribonuclease H"/>
    <property type="match status" value="1"/>
</dbReference>
<gene>
    <name evidence="2" type="ORF">L195_g045765</name>
</gene>
<organism evidence="2 3">
    <name type="scientific">Trifolium pratense</name>
    <name type="common">Red clover</name>
    <dbReference type="NCBI Taxonomy" id="57577"/>
    <lineage>
        <taxon>Eukaryota</taxon>
        <taxon>Viridiplantae</taxon>
        <taxon>Streptophyta</taxon>
        <taxon>Embryophyta</taxon>
        <taxon>Tracheophyta</taxon>
        <taxon>Spermatophyta</taxon>
        <taxon>Magnoliopsida</taxon>
        <taxon>eudicotyledons</taxon>
        <taxon>Gunneridae</taxon>
        <taxon>Pentapetalae</taxon>
        <taxon>rosids</taxon>
        <taxon>fabids</taxon>
        <taxon>Fabales</taxon>
        <taxon>Fabaceae</taxon>
        <taxon>Papilionoideae</taxon>
        <taxon>50 kb inversion clade</taxon>
        <taxon>NPAAA clade</taxon>
        <taxon>Hologalegina</taxon>
        <taxon>IRL clade</taxon>
        <taxon>Trifolieae</taxon>
        <taxon>Trifolium</taxon>
    </lineage>
</organism>
<dbReference type="Proteomes" id="UP000236291">
    <property type="component" value="Unassembled WGS sequence"/>
</dbReference>
<dbReference type="FunFam" id="1.10.340.70:FF:000001">
    <property type="entry name" value="Retrovirus-related Pol polyprotein from transposon gypsy-like Protein"/>
    <property type="match status" value="1"/>
</dbReference>
<dbReference type="STRING" id="57577.A0A2K3MFT2"/>
<dbReference type="InterPro" id="IPR050951">
    <property type="entry name" value="Retrovirus_Pol_polyprotein"/>
</dbReference>
<reference evidence="2 3" key="1">
    <citation type="journal article" date="2014" name="Am. J. Bot.">
        <title>Genome assembly and annotation for red clover (Trifolium pratense; Fabaceae).</title>
        <authorList>
            <person name="Istvanek J."/>
            <person name="Jaros M."/>
            <person name="Krenek A."/>
            <person name="Repkova J."/>
        </authorList>
    </citation>
    <scope>NUCLEOTIDE SEQUENCE [LARGE SCALE GENOMIC DNA]</scope>
    <source>
        <strain evidence="3">cv. Tatra</strain>
        <tissue evidence="2">Young leaves</tissue>
    </source>
</reference>
<dbReference type="InterPro" id="IPR001584">
    <property type="entry name" value="Integrase_cat-core"/>
</dbReference>